<dbReference type="Gene3D" id="3.10.450.50">
    <property type="match status" value="1"/>
</dbReference>
<accession>A0ABT8YA09</accession>
<evidence type="ECO:0000313" key="2">
    <source>
        <dbReference type="EMBL" id="MDO6415166.1"/>
    </source>
</evidence>
<protein>
    <submittedName>
        <fullName evidence="2">UPF0149 family protein</fullName>
    </submittedName>
</protein>
<feature type="region of interest" description="Disordered" evidence="1">
    <location>
        <begin position="181"/>
        <end position="201"/>
    </location>
</feature>
<evidence type="ECO:0000313" key="3">
    <source>
        <dbReference type="Proteomes" id="UP001169764"/>
    </source>
</evidence>
<dbReference type="Pfam" id="PF02810">
    <property type="entry name" value="SEC-C"/>
    <property type="match status" value="1"/>
</dbReference>
<sequence length="211" mass="22958">MLKLPSRFRRLDEILADLPVDEPMLLTELDGYLTAVVVCPAPMAPALWLPPIWGGAYGETPPFDDPIDATLFGDMVVARQSEIERDFARGRPKPIYDVERNGDIVWEDWIGGFAMAMDLAPEGWASSDEAVADAFVQMRTLIDVAFDRSDLTSAEINAVSDEAPVMLARLLMTLYGGRARPEAASAPGKIGRNDPCSCGSGKKHKRCCGAS</sequence>
<dbReference type="SUPFAM" id="SSF101327">
    <property type="entry name" value="YgfB-like"/>
    <property type="match status" value="1"/>
</dbReference>
<dbReference type="EMBL" id="JAUOTP010000005">
    <property type="protein sequence ID" value="MDO6415166.1"/>
    <property type="molecule type" value="Genomic_DNA"/>
</dbReference>
<proteinExistence type="predicted"/>
<dbReference type="InterPro" id="IPR036255">
    <property type="entry name" value="YgfB-like_sf"/>
</dbReference>
<keyword evidence="3" id="KW-1185">Reference proteome</keyword>
<dbReference type="SUPFAM" id="SSF103642">
    <property type="entry name" value="Sec-C motif"/>
    <property type="match status" value="1"/>
</dbReference>
<dbReference type="Proteomes" id="UP001169764">
    <property type="component" value="Unassembled WGS sequence"/>
</dbReference>
<organism evidence="2 3">
    <name type="scientific">Sphingomonas natans</name>
    <dbReference type="NCBI Taxonomy" id="3063330"/>
    <lineage>
        <taxon>Bacteria</taxon>
        <taxon>Pseudomonadati</taxon>
        <taxon>Pseudomonadota</taxon>
        <taxon>Alphaproteobacteria</taxon>
        <taxon>Sphingomonadales</taxon>
        <taxon>Sphingomonadaceae</taxon>
        <taxon>Sphingomonas</taxon>
    </lineage>
</organism>
<dbReference type="Pfam" id="PF03695">
    <property type="entry name" value="UPF0149"/>
    <property type="match status" value="1"/>
</dbReference>
<dbReference type="InterPro" id="IPR011978">
    <property type="entry name" value="YgfB-like"/>
</dbReference>
<reference evidence="2" key="1">
    <citation type="submission" date="2023-07" db="EMBL/GenBank/DDBJ databases">
        <authorList>
            <person name="Kim M."/>
        </authorList>
    </citation>
    <scope>NUCLEOTIDE SEQUENCE</scope>
    <source>
        <strain evidence="2">BIUV-7</strain>
    </source>
</reference>
<name>A0ABT8YA09_9SPHN</name>
<dbReference type="NCBIfam" id="TIGR02292">
    <property type="entry name" value="ygfB_yecA"/>
    <property type="match status" value="1"/>
</dbReference>
<evidence type="ECO:0000256" key="1">
    <source>
        <dbReference type="SAM" id="MobiDB-lite"/>
    </source>
</evidence>
<dbReference type="InterPro" id="IPR004027">
    <property type="entry name" value="SEC_C_motif"/>
</dbReference>
<gene>
    <name evidence="2" type="ORF">Q4F19_12310</name>
</gene>
<comment type="caution">
    <text evidence="2">The sequence shown here is derived from an EMBL/GenBank/DDBJ whole genome shotgun (WGS) entry which is preliminary data.</text>
</comment>